<accession>A0A0N0BCZ6</accession>
<dbReference type="GO" id="GO:0031344">
    <property type="term" value="P:regulation of cell projection organization"/>
    <property type="evidence" value="ECO:0007669"/>
    <property type="project" value="TreeGrafter"/>
</dbReference>
<reference evidence="2 3" key="1">
    <citation type="submission" date="2015-07" db="EMBL/GenBank/DDBJ databases">
        <title>The genome of Melipona quadrifasciata.</title>
        <authorList>
            <person name="Pan H."/>
            <person name="Kapheim K."/>
        </authorList>
    </citation>
    <scope>NUCLEOTIDE SEQUENCE [LARGE SCALE GENOMIC DNA]</scope>
    <source>
        <strain evidence="2">0111107301</strain>
        <tissue evidence="2">Whole body</tissue>
    </source>
</reference>
<sequence>MQEPVGRHGHVQKHTSVDASRSKDGCKRTVGTNSTIDLLRLPHSVDIVHQTEFKYVIQKREQQKICFGSGCARDTSKKNMSPFMKYYTLEDHPNVAPNSYDVLKSFKSIIKPCSHSISKKGYSGVARFARKKELRDHYPSPLDYNVSTFLKIIHKSKYPFNSNSKRQTFISNKIPGPGMYVSIKRKEPTLEHSFGGRVKMKLGVNLKCCSRNTDICKICEKKPIGDYWHLQNEIFLCRSCMSKKYEKKTSSNRRKLEKFQKIRDCSIMHQHDTTTAKIWLIHPKGAVQWIRREAYLSTYFNE</sequence>
<keyword evidence="3" id="KW-1185">Reference proteome</keyword>
<feature type="region of interest" description="Disordered" evidence="1">
    <location>
        <begin position="1"/>
        <end position="28"/>
    </location>
</feature>
<protein>
    <submittedName>
        <fullName evidence="2">Uncharacterized protein</fullName>
    </submittedName>
</protein>
<dbReference type="GO" id="GO:0008092">
    <property type="term" value="F:cytoskeletal protein binding"/>
    <property type="evidence" value="ECO:0007669"/>
    <property type="project" value="TreeGrafter"/>
</dbReference>
<organism evidence="2 3">
    <name type="scientific">Melipona quadrifasciata</name>
    <dbReference type="NCBI Taxonomy" id="166423"/>
    <lineage>
        <taxon>Eukaryota</taxon>
        <taxon>Metazoa</taxon>
        <taxon>Ecdysozoa</taxon>
        <taxon>Arthropoda</taxon>
        <taxon>Hexapoda</taxon>
        <taxon>Insecta</taxon>
        <taxon>Pterygota</taxon>
        <taxon>Neoptera</taxon>
        <taxon>Endopterygota</taxon>
        <taxon>Hymenoptera</taxon>
        <taxon>Apocrita</taxon>
        <taxon>Aculeata</taxon>
        <taxon>Apoidea</taxon>
        <taxon>Anthophila</taxon>
        <taxon>Apidae</taxon>
        <taxon>Melipona</taxon>
    </lineage>
</organism>
<evidence type="ECO:0000313" key="3">
    <source>
        <dbReference type="Proteomes" id="UP000053105"/>
    </source>
</evidence>
<dbReference type="EMBL" id="KQ435883">
    <property type="protein sequence ID" value="KOX69718.1"/>
    <property type="molecule type" value="Genomic_DNA"/>
</dbReference>
<dbReference type="OrthoDB" id="8189408at2759"/>
<evidence type="ECO:0000256" key="1">
    <source>
        <dbReference type="SAM" id="MobiDB-lite"/>
    </source>
</evidence>
<dbReference type="AlphaFoldDB" id="A0A0N0BCZ6"/>
<dbReference type="PANTHER" id="PTHR31508:SF2">
    <property type="entry name" value="PROTEIN PITCHFORK"/>
    <property type="match status" value="1"/>
</dbReference>
<evidence type="ECO:0000313" key="2">
    <source>
        <dbReference type="EMBL" id="KOX69718.1"/>
    </source>
</evidence>
<dbReference type="InterPro" id="IPR033602">
    <property type="entry name" value="CIMAP3"/>
</dbReference>
<name>A0A0N0BCZ6_9HYME</name>
<dbReference type="PANTHER" id="PTHR31508">
    <property type="entry name" value="PROTEIN PITCHFORK"/>
    <property type="match status" value="1"/>
</dbReference>
<proteinExistence type="predicted"/>
<gene>
    <name evidence="2" type="ORF">WN51_05001</name>
</gene>
<dbReference type="Proteomes" id="UP000053105">
    <property type="component" value="Unassembled WGS sequence"/>
</dbReference>